<protein>
    <recommendedName>
        <fullName evidence="3">Polyketide cyclase</fullName>
    </recommendedName>
</protein>
<evidence type="ECO:0000313" key="1">
    <source>
        <dbReference type="EMBL" id="GGY04872.1"/>
    </source>
</evidence>
<reference evidence="2" key="1">
    <citation type="journal article" date="2019" name="Int. J. Syst. Evol. Microbiol.">
        <title>The Global Catalogue of Microorganisms (GCM) 10K type strain sequencing project: providing services to taxonomists for standard genome sequencing and annotation.</title>
        <authorList>
            <consortium name="The Broad Institute Genomics Platform"/>
            <consortium name="The Broad Institute Genome Sequencing Center for Infectious Disease"/>
            <person name="Wu L."/>
            <person name="Ma J."/>
        </authorList>
    </citation>
    <scope>NUCLEOTIDE SEQUENCE [LARGE SCALE GENOMIC DNA]</scope>
    <source>
        <strain evidence="2">KCTC 22228</strain>
    </source>
</reference>
<comment type="caution">
    <text evidence="1">The sequence shown here is derived from an EMBL/GenBank/DDBJ whole genome shotgun (WGS) entry which is preliminary data.</text>
</comment>
<sequence>MAEYRYVTTWWLQAPIDDVYQALSQSLEWPRWWKGLLKVEELAAGDAEGIGRVYRYTWKSRLGYRLCFDIRVTDVHAPRLIAGEASGDVEGTGCWRLSQEGRVTRVRYEWQVRSTRRWMNLLAPVARPLFAWSHHDVMQDGAVGLSRWLDARLLGTEHH</sequence>
<dbReference type="SUPFAM" id="SSF55961">
    <property type="entry name" value="Bet v1-like"/>
    <property type="match status" value="1"/>
</dbReference>
<dbReference type="Proteomes" id="UP000653056">
    <property type="component" value="Unassembled WGS sequence"/>
</dbReference>
<dbReference type="Gene3D" id="3.30.530.20">
    <property type="match status" value="1"/>
</dbReference>
<dbReference type="InterPro" id="IPR023393">
    <property type="entry name" value="START-like_dom_sf"/>
</dbReference>
<dbReference type="RefSeq" id="WP_189471612.1">
    <property type="nucleotide sequence ID" value="NZ_BMXS01000023.1"/>
</dbReference>
<organism evidence="1 2">
    <name type="scientific">Litchfieldella qijiaojingensis</name>
    <dbReference type="NCBI Taxonomy" id="980347"/>
    <lineage>
        <taxon>Bacteria</taxon>
        <taxon>Pseudomonadati</taxon>
        <taxon>Pseudomonadota</taxon>
        <taxon>Gammaproteobacteria</taxon>
        <taxon>Oceanospirillales</taxon>
        <taxon>Halomonadaceae</taxon>
        <taxon>Litchfieldella</taxon>
    </lineage>
</organism>
<accession>A0ABQ2Z870</accession>
<dbReference type="EMBL" id="BMXS01000023">
    <property type="protein sequence ID" value="GGY04872.1"/>
    <property type="molecule type" value="Genomic_DNA"/>
</dbReference>
<dbReference type="CDD" id="cd07824">
    <property type="entry name" value="SRPBCC_6"/>
    <property type="match status" value="1"/>
</dbReference>
<evidence type="ECO:0000313" key="2">
    <source>
        <dbReference type="Proteomes" id="UP000653056"/>
    </source>
</evidence>
<proteinExistence type="predicted"/>
<evidence type="ECO:0008006" key="3">
    <source>
        <dbReference type="Google" id="ProtNLM"/>
    </source>
</evidence>
<keyword evidence="2" id="KW-1185">Reference proteome</keyword>
<gene>
    <name evidence="1" type="ORF">GCM10007160_35680</name>
</gene>
<name>A0ABQ2Z870_9GAMM</name>